<gene>
    <name evidence="1" type="ORF">DSO57_1027727</name>
</gene>
<evidence type="ECO:0000313" key="1">
    <source>
        <dbReference type="EMBL" id="KAJ9064693.1"/>
    </source>
</evidence>
<sequence>MADLDTALHNLYLSFSSVPDVSGARFCRAIHQKEQPFTGIELKTSQRDFYRKTKRRFSSFISLSPQSYGEVDAPIQLNPVDDSSSVGSITSPSEDFKIILRNILNDPNNQGKKGLYIEIYQYGTLVHNVNVTSIHGDFYGDGTFGCLRFNKSEDKLVYVAEKNIDSEEPKKENMKDKPWLLINDESEAYEENQDWGETFVNKRRPSLFVLNLSPLFDNKSPIYAFKVEDVAKLVPLNIPEGGELFDPGQACFSPNEDDVLYFTGYKKTPRKHGIIYCQNRPSRIYKIKIDGSSLCAISSENISSRNPQFYNDCAEYLYYLQSETGGAHASCSRIAKLDLNTKIESILVDFVSEHPSSDAFPGLYVDGLSHKLLTADKQQFIVLGSLWRSHKVLLAVNIESISSNPIFHVISEAQQCGDSVWSFLDVSQDYILASRSQPNLPSELLIGKASPSGEGQELVVAWKSLYKFQPHHAIDGHNLSELKWEVYNHPERDQRLECILIKAIRPHASLKGKSLVINMHGGPHSASNVGWNWLNACLSWLGFDVLHVNYSGSTGYGSDFVNKLVGQVGDLDVKDCQYAMEKAWSNGSYHKRFVMGGSHGGFLTAHLIGQYPDYYAACMLRNPVINMGSMSFTTDIPDWCFAEAGLSYDFGALRLTSPEEYSILYRASPLQYVDSLKTPILLLLGLEDRRVPPTQGLQWYNQVSARHPGLMKMKLISNTGHPLDSAEGEYLTLLQTAKLFISSL</sequence>
<dbReference type="Proteomes" id="UP001165960">
    <property type="component" value="Unassembled WGS sequence"/>
</dbReference>
<evidence type="ECO:0000313" key="2">
    <source>
        <dbReference type="Proteomes" id="UP001165960"/>
    </source>
</evidence>
<comment type="caution">
    <text evidence="1">The sequence shown here is derived from an EMBL/GenBank/DDBJ whole genome shotgun (WGS) entry which is preliminary data.</text>
</comment>
<protein>
    <submittedName>
        <fullName evidence="1">Uncharacterized protein</fullName>
    </submittedName>
</protein>
<keyword evidence="2" id="KW-1185">Reference proteome</keyword>
<accession>A0ACC2SQY4</accession>
<dbReference type="EMBL" id="QTSX02004431">
    <property type="protein sequence ID" value="KAJ9064693.1"/>
    <property type="molecule type" value="Genomic_DNA"/>
</dbReference>
<name>A0ACC2SQY4_9FUNG</name>
<organism evidence="1 2">
    <name type="scientific">Entomophthora muscae</name>
    <dbReference type="NCBI Taxonomy" id="34485"/>
    <lineage>
        <taxon>Eukaryota</taxon>
        <taxon>Fungi</taxon>
        <taxon>Fungi incertae sedis</taxon>
        <taxon>Zoopagomycota</taxon>
        <taxon>Entomophthoromycotina</taxon>
        <taxon>Entomophthoromycetes</taxon>
        <taxon>Entomophthorales</taxon>
        <taxon>Entomophthoraceae</taxon>
        <taxon>Entomophthora</taxon>
    </lineage>
</organism>
<reference evidence="1" key="1">
    <citation type="submission" date="2022-04" db="EMBL/GenBank/DDBJ databases">
        <title>Genome of the entomopathogenic fungus Entomophthora muscae.</title>
        <authorList>
            <person name="Elya C."/>
            <person name="Lovett B.R."/>
            <person name="Lee E."/>
            <person name="Macias A.M."/>
            <person name="Hajek A.E."/>
            <person name="De Bivort B.L."/>
            <person name="Kasson M.T."/>
            <person name="De Fine Licht H.H."/>
            <person name="Stajich J.E."/>
        </authorList>
    </citation>
    <scope>NUCLEOTIDE SEQUENCE</scope>
    <source>
        <strain evidence="1">Berkeley</strain>
    </source>
</reference>
<proteinExistence type="predicted"/>